<dbReference type="InterPro" id="IPR050545">
    <property type="entry name" value="Mycobact_MmpL"/>
</dbReference>
<comment type="subcellular location">
    <subcellularLocation>
        <location evidence="1">Cell membrane</location>
        <topology evidence="1">Multi-pass membrane protein</topology>
    </subcellularLocation>
</comment>
<feature type="transmembrane region" description="Helical" evidence="7">
    <location>
        <begin position="316"/>
        <end position="341"/>
    </location>
</feature>
<dbReference type="PANTHER" id="PTHR33406:SF6">
    <property type="entry name" value="MEMBRANE PROTEIN YDGH-RELATED"/>
    <property type="match status" value="1"/>
</dbReference>
<dbReference type="InterPro" id="IPR000731">
    <property type="entry name" value="SSD"/>
</dbReference>
<reference evidence="9 10" key="1">
    <citation type="submission" date="2020-08" db="EMBL/GenBank/DDBJ databases">
        <title>Sequencing the genomes of 1000 actinobacteria strains.</title>
        <authorList>
            <person name="Klenk H.-P."/>
        </authorList>
    </citation>
    <scope>NUCLEOTIDE SEQUENCE [LARGE SCALE GENOMIC DNA]</scope>
    <source>
        <strain evidence="9 10">DSM 45886</strain>
    </source>
</reference>
<sequence length="711" mass="74211">MGKLVAQSRTRALLVVGIWILLAGLVPRLTPTIDEVKQDSGSNSPPPSAESAEARDLLLEKFPDQDGVPAIIVLRNPDGLQPADEAEVKRISEALSGPNAPKGVSGVVSTATVPAPAAQALRSEDGTTTMILVPIRGLPSTDERFGETVGEIRDIAGPGQAGTEVRLTGPAGIATDASEVFRNADFILLGLTVLLVLFILLAIYRSPLLALIPLLGVGVALQLTNAVGAVLADAGIIKIDSQTASIMTVLLFGAGTDYALFVLMRFREELADTSDRYAAMRLALRKVGEPVISSGGTVILALFTLLLATVPATREFGSFLALGVFFVLLVSLTFVPAAVLLSGRAAFWPMKHAERIPSERSLWGRISALVLRRPGPVAAGTIAVLGALALGFLTYTPNANLVSDFRGDTDSLRGQQILTQSFPGGQLAPTTVLVSGGDPTAGATRVGAAIESVDGVSKVGQPTLSADGQVARLQVVYGDDPYGTPALDRTERVREVARAALPDGTVLVGGESANALDNRQGNLRDFIVVAVAMAVLILVVLVVLLRAVLAPLVLLITTALSLLSAVGATSLTWVALAGQAGTNDRVLLYCLIFLVALGVDYNILLASRIREEVTTHGYPNGIGVALTRTGGVITSAGVILAATFAVLMTQPLNSLLQFGFAMAVGIMLDTFLIRGALVPALFRLIGPRIWYPGRLSTSASASTPEPAMAER</sequence>
<dbReference type="PROSITE" id="PS50156">
    <property type="entry name" value="SSD"/>
    <property type="match status" value="2"/>
</dbReference>
<dbReference type="Gene3D" id="1.20.1640.10">
    <property type="entry name" value="Multidrug efflux transporter AcrB transmembrane domain"/>
    <property type="match status" value="2"/>
</dbReference>
<feature type="transmembrane region" description="Helical" evidence="7">
    <location>
        <begin position="287"/>
        <end position="310"/>
    </location>
</feature>
<feature type="domain" description="SSD" evidence="8">
    <location>
        <begin position="555"/>
        <end position="683"/>
    </location>
</feature>
<comment type="caution">
    <text evidence="9">The sequence shown here is derived from an EMBL/GenBank/DDBJ whole genome shotgun (WGS) entry which is preliminary data.</text>
</comment>
<dbReference type="Pfam" id="PF03176">
    <property type="entry name" value="MMPL"/>
    <property type="match status" value="2"/>
</dbReference>
<feature type="transmembrane region" description="Helical" evidence="7">
    <location>
        <begin position="660"/>
        <end position="685"/>
    </location>
</feature>
<name>A0A7W7STG5_9ACTN</name>
<evidence type="ECO:0000313" key="10">
    <source>
        <dbReference type="Proteomes" id="UP000578819"/>
    </source>
</evidence>
<dbReference type="SUPFAM" id="SSF82866">
    <property type="entry name" value="Multidrug efflux transporter AcrB transmembrane domain"/>
    <property type="match status" value="2"/>
</dbReference>
<evidence type="ECO:0000313" key="9">
    <source>
        <dbReference type="EMBL" id="MBB4960682.1"/>
    </source>
</evidence>
<feature type="transmembrane region" description="Helical" evidence="7">
    <location>
        <begin position="244"/>
        <end position="266"/>
    </location>
</feature>
<feature type="transmembrane region" description="Helical" evidence="7">
    <location>
        <begin position="211"/>
        <end position="232"/>
    </location>
</feature>
<accession>A0A7W7STG5</accession>
<gene>
    <name evidence="9" type="ORF">FHR38_004415</name>
</gene>
<evidence type="ECO:0000256" key="7">
    <source>
        <dbReference type="SAM" id="Phobius"/>
    </source>
</evidence>
<keyword evidence="10" id="KW-1185">Reference proteome</keyword>
<dbReference type="AlphaFoldDB" id="A0A7W7STG5"/>
<evidence type="ECO:0000256" key="3">
    <source>
        <dbReference type="ARBA" id="ARBA00022475"/>
    </source>
</evidence>
<feature type="transmembrane region" description="Helical" evidence="7">
    <location>
        <begin position="552"/>
        <end position="574"/>
    </location>
</feature>
<feature type="transmembrane region" description="Helical" evidence="7">
    <location>
        <begin position="625"/>
        <end position="648"/>
    </location>
</feature>
<dbReference type="RefSeq" id="WP_184536419.1">
    <property type="nucleotide sequence ID" value="NZ_JACHJW010000001.1"/>
</dbReference>
<feature type="transmembrane region" description="Helical" evidence="7">
    <location>
        <begin position="186"/>
        <end position="204"/>
    </location>
</feature>
<keyword evidence="3" id="KW-1003">Cell membrane</keyword>
<feature type="transmembrane region" description="Helical" evidence="7">
    <location>
        <begin position="375"/>
        <end position="395"/>
    </location>
</feature>
<dbReference type="GO" id="GO:0005886">
    <property type="term" value="C:plasma membrane"/>
    <property type="evidence" value="ECO:0007669"/>
    <property type="project" value="UniProtKB-SubCell"/>
</dbReference>
<evidence type="ECO:0000259" key="8">
    <source>
        <dbReference type="PROSITE" id="PS50156"/>
    </source>
</evidence>
<feature type="transmembrane region" description="Helical" evidence="7">
    <location>
        <begin position="526"/>
        <end position="545"/>
    </location>
</feature>
<dbReference type="EMBL" id="JACHJW010000001">
    <property type="protein sequence ID" value="MBB4960682.1"/>
    <property type="molecule type" value="Genomic_DNA"/>
</dbReference>
<organism evidence="9 10">
    <name type="scientific">Micromonospora polyrhachis</name>
    <dbReference type="NCBI Taxonomy" id="1282883"/>
    <lineage>
        <taxon>Bacteria</taxon>
        <taxon>Bacillati</taxon>
        <taxon>Actinomycetota</taxon>
        <taxon>Actinomycetes</taxon>
        <taxon>Micromonosporales</taxon>
        <taxon>Micromonosporaceae</taxon>
        <taxon>Micromonospora</taxon>
    </lineage>
</organism>
<evidence type="ECO:0000256" key="1">
    <source>
        <dbReference type="ARBA" id="ARBA00004651"/>
    </source>
</evidence>
<evidence type="ECO:0000256" key="4">
    <source>
        <dbReference type="ARBA" id="ARBA00022692"/>
    </source>
</evidence>
<dbReference type="PANTHER" id="PTHR33406">
    <property type="entry name" value="MEMBRANE PROTEIN MJ1562-RELATED"/>
    <property type="match status" value="1"/>
</dbReference>
<feature type="domain" description="SSD" evidence="8">
    <location>
        <begin position="211"/>
        <end position="341"/>
    </location>
</feature>
<protein>
    <submittedName>
        <fullName evidence="9">RND superfamily putative drug exporter</fullName>
    </submittedName>
</protein>
<keyword evidence="6 7" id="KW-0472">Membrane</keyword>
<comment type="similarity">
    <text evidence="2">Belongs to the resistance-nodulation-cell division (RND) (TC 2.A.6) family. MmpL subfamily.</text>
</comment>
<keyword evidence="4 7" id="KW-0812">Transmembrane</keyword>
<evidence type="ECO:0000256" key="2">
    <source>
        <dbReference type="ARBA" id="ARBA00010157"/>
    </source>
</evidence>
<proteinExistence type="inferred from homology"/>
<keyword evidence="5 7" id="KW-1133">Transmembrane helix</keyword>
<dbReference type="InterPro" id="IPR004869">
    <property type="entry name" value="MMPL_dom"/>
</dbReference>
<evidence type="ECO:0000256" key="5">
    <source>
        <dbReference type="ARBA" id="ARBA00022989"/>
    </source>
</evidence>
<dbReference type="Proteomes" id="UP000578819">
    <property type="component" value="Unassembled WGS sequence"/>
</dbReference>
<evidence type="ECO:0000256" key="6">
    <source>
        <dbReference type="ARBA" id="ARBA00023136"/>
    </source>
</evidence>
<feature type="transmembrane region" description="Helical" evidence="7">
    <location>
        <begin position="586"/>
        <end position="604"/>
    </location>
</feature>